<reference evidence="2 3" key="1">
    <citation type="submission" date="2023-10" db="EMBL/GenBank/DDBJ databases">
        <title>Genome-Wide Identification Analysis in wild type Solanum Pinnatisectum Reveals Some Genes Defensing Phytophthora Infestans.</title>
        <authorList>
            <person name="Sun C."/>
        </authorList>
    </citation>
    <scope>NUCLEOTIDE SEQUENCE [LARGE SCALE GENOMIC DNA]</scope>
    <source>
        <strain evidence="2">LQN</strain>
        <tissue evidence="2">Leaf</tissue>
    </source>
</reference>
<dbReference type="Pfam" id="PF13456">
    <property type="entry name" value="RVT_3"/>
    <property type="match status" value="1"/>
</dbReference>
<proteinExistence type="predicted"/>
<dbReference type="Proteomes" id="UP001311915">
    <property type="component" value="Unassembled WGS sequence"/>
</dbReference>
<name>A0AAV9K9J6_9SOLN</name>
<dbReference type="SUPFAM" id="SSF53098">
    <property type="entry name" value="Ribonuclease H-like"/>
    <property type="match status" value="1"/>
</dbReference>
<dbReference type="EMBL" id="JAWPEI010000011">
    <property type="protein sequence ID" value="KAK4710018.1"/>
    <property type="molecule type" value="Genomic_DNA"/>
</dbReference>
<dbReference type="Gene3D" id="3.30.420.10">
    <property type="entry name" value="Ribonuclease H-like superfamily/Ribonuclease H"/>
    <property type="match status" value="1"/>
</dbReference>
<evidence type="ECO:0000313" key="2">
    <source>
        <dbReference type="EMBL" id="KAK4710018.1"/>
    </source>
</evidence>
<evidence type="ECO:0000259" key="1">
    <source>
        <dbReference type="Pfam" id="PF13456"/>
    </source>
</evidence>
<protein>
    <recommendedName>
        <fullName evidence="1">RNase H type-1 domain-containing protein</fullName>
    </recommendedName>
</protein>
<gene>
    <name evidence="2" type="ORF">R3W88_004531</name>
</gene>
<dbReference type="PANTHER" id="PTHR48475:SF1">
    <property type="entry name" value="RNASE H TYPE-1 DOMAIN-CONTAINING PROTEIN"/>
    <property type="match status" value="1"/>
</dbReference>
<dbReference type="AlphaFoldDB" id="A0AAV9K9J6"/>
<dbReference type="InterPro" id="IPR002156">
    <property type="entry name" value="RNaseH_domain"/>
</dbReference>
<dbReference type="GO" id="GO:0004523">
    <property type="term" value="F:RNA-DNA hybrid ribonuclease activity"/>
    <property type="evidence" value="ECO:0007669"/>
    <property type="project" value="InterPro"/>
</dbReference>
<dbReference type="PANTHER" id="PTHR48475">
    <property type="entry name" value="RIBONUCLEASE H"/>
    <property type="match status" value="1"/>
</dbReference>
<feature type="domain" description="RNase H type-1" evidence="1">
    <location>
        <begin position="2"/>
        <end position="70"/>
    </location>
</feature>
<dbReference type="InterPro" id="IPR036397">
    <property type="entry name" value="RNaseH_sf"/>
</dbReference>
<accession>A0AAV9K9J6</accession>
<keyword evidence="3" id="KW-1185">Reference proteome</keyword>
<comment type="caution">
    <text evidence="2">The sequence shown here is derived from an EMBL/GenBank/DDBJ whole genome shotgun (WGS) entry which is preliminary data.</text>
</comment>
<dbReference type="InterPro" id="IPR012337">
    <property type="entry name" value="RNaseH-like_sf"/>
</dbReference>
<evidence type="ECO:0000313" key="3">
    <source>
        <dbReference type="Proteomes" id="UP001311915"/>
    </source>
</evidence>
<dbReference type="GO" id="GO:0003676">
    <property type="term" value="F:nucleic acid binding"/>
    <property type="evidence" value="ECO:0007669"/>
    <property type="project" value="InterPro"/>
</dbReference>
<sequence>MAIYLGLQELIVLGDSDLIIRQAQGEWKTRDLKLLPYKQCVEDLGKRFTSIEFRYIPRFHNELADTLATLASMLPYLGNTCITPLEIQRRDQHGYCSSVDAESDGESWYLDIKNFLQTGKCPEHANGSQ</sequence>
<organism evidence="2 3">
    <name type="scientific">Solanum pinnatisectum</name>
    <name type="common">tansyleaf nightshade</name>
    <dbReference type="NCBI Taxonomy" id="50273"/>
    <lineage>
        <taxon>Eukaryota</taxon>
        <taxon>Viridiplantae</taxon>
        <taxon>Streptophyta</taxon>
        <taxon>Embryophyta</taxon>
        <taxon>Tracheophyta</taxon>
        <taxon>Spermatophyta</taxon>
        <taxon>Magnoliopsida</taxon>
        <taxon>eudicotyledons</taxon>
        <taxon>Gunneridae</taxon>
        <taxon>Pentapetalae</taxon>
        <taxon>asterids</taxon>
        <taxon>lamiids</taxon>
        <taxon>Solanales</taxon>
        <taxon>Solanaceae</taxon>
        <taxon>Solanoideae</taxon>
        <taxon>Solaneae</taxon>
        <taxon>Solanum</taxon>
    </lineage>
</organism>